<dbReference type="SMART" id="SM00717">
    <property type="entry name" value="SANT"/>
    <property type="match status" value="1"/>
</dbReference>
<keyword evidence="3" id="KW-0805">Transcription regulation</keyword>
<dbReference type="InterPro" id="IPR044822">
    <property type="entry name" value="Myb_DNA-bind_4"/>
</dbReference>
<gene>
    <name evidence="9" type="ORF">ACH5RR_010987</name>
</gene>
<dbReference type="CDD" id="cd12203">
    <property type="entry name" value="GT1"/>
    <property type="match status" value="1"/>
</dbReference>
<evidence type="ECO:0000256" key="1">
    <source>
        <dbReference type="ARBA" id="ARBA00004123"/>
    </source>
</evidence>
<dbReference type="Gene3D" id="1.10.10.60">
    <property type="entry name" value="Homeodomain-like"/>
    <property type="match status" value="1"/>
</dbReference>
<dbReference type="PANTHER" id="PTHR21654:SF112">
    <property type="entry name" value="HOMEODOMAIN-LIKE SUPERFAMILY PROTEIN-RELATED"/>
    <property type="match status" value="1"/>
</dbReference>
<dbReference type="EMBL" id="JBJUIK010000005">
    <property type="protein sequence ID" value="KAL3526331.1"/>
    <property type="molecule type" value="Genomic_DNA"/>
</dbReference>
<evidence type="ECO:0000256" key="4">
    <source>
        <dbReference type="ARBA" id="ARBA00023125"/>
    </source>
</evidence>
<dbReference type="Pfam" id="PF13837">
    <property type="entry name" value="Myb_DNA-bind_4"/>
    <property type="match status" value="1"/>
</dbReference>
<proteinExistence type="predicted"/>
<keyword evidence="4" id="KW-0238">DNA-binding</keyword>
<protein>
    <recommendedName>
        <fullName evidence="8">Myb-like domain-containing protein</fullName>
    </recommendedName>
</protein>
<name>A0ABD3A606_9GENT</name>
<comment type="caution">
    <text evidence="9">The sequence shown here is derived from an EMBL/GenBank/DDBJ whole genome shotgun (WGS) entry which is preliminary data.</text>
</comment>
<evidence type="ECO:0000259" key="8">
    <source>
        <dbReference type="PROSITE" id="PS50090"/>
    </source>
</evidence>
<evidence type="ECO:0000256" key="7">
    <source>
        <dbReference type="SAM" id="MobiDB-lite"/>
    </source>
</evidence>
<evidence type="ECO:0000256" key="2">
    <source>
        <dbReference type="ARBA" id="ARBA00022553"/>
    </source>
</evidence>
<keyword evidence="5" id="KW-0804">Transcription</keyword>
<keyword evidence="2" id="KW-0597">Phosphoprotein</keyword>
<dbReference type="Pfam" id="PF26214">
    <property type="entry name" value="Ubiquitin_GT-1"/>
    <property type="match status" value="2"/>
</dbReference>
<dbReference type="FunFam" id="1.10.10.60:FF:000162">
    <property type="entry name" value="trihelix transcription factor GT-1"/>
    <property type="match status" value="1"/>
</dbReference>
<sequence>MYLSQKPRPIDFYKESSEVELVMDVTSNVELPHQQHQQQQQQMILADSSGEDHEVRAPKKRAETWVQDETRCLISFRREVDALFNTSKSNKHLWEQISNKMREKGFDRSPTMCTDKWRNLLKEFKKVKQQDRGATNNNSGSVSSSSAANKTWYYKELEDLLRERGKNNSSYKSPPRPPPPSSKVDSYIQFSEKGLEDAGIPFGTVEAHGRSNVNLETPLDNDGDPLAITAADAVAANGVPSWNWRESPSSGGEGHPSYGGRIITIKWGEYTRRIGIDGTPDAIKEAIKSAFRLRTKRAFWLEDEDNVIRSIDRDMPLGNYTLHLDEGVSFKFCLYDESDRLAVHTEDKTLYTEDDFRDFLTRRGLIGLREINSYRCISNIDDLRPGAMYQGVRLLGD</sequence>
<dbReference type="GO" id="GO:0006355">
    <property type="term" value="P:regulation of DNA-templated transcription"/>
    <property type="evidence" value="ECO:0007669"/>
    <property type="project" value="UniProtKB-ARBA"/>
</dbReference>
<reference evidence="9 10" key="1">
    <citation type="submission" date="2024-11" db="EMBL/GenBank/DDBJ databases">
        <title>A near-complete genome assembly of Cinchona calisaya.</title>
        <authorList>
            <person name="Lian D.C."/>
            <person name="Zhao X.W."/>
            <person name="Wei L."/>
        </authorList>
    </citation>
    <scope>NUCLEOTIDE SEQUENCE [LARGE SCALE GENOMIC DNA]</scope>
    <source>
        <tissue evidence="9">Nenye</tissue>
    </source>
</reference>
<organism evidence="9 10">
    <name type="scientific">Cinchona calisaya</name>
    <dbReference type="NCBI Taxonomy" id="153742"/>
    <lineage>
        <taxon>Eukaryota</taxon>
        <taxon>Viridiplantae</taxon>
        <taxon>Streptophyta</taxon>
        <taxon>Embryophyta</taxon>
        <taxon>Tracheophyta</taxon>
        <taxon>Spermatophyta</taxon>
        <taxon>Magnoliopsida</taxon>
        <taxon>eudicotyledons</taxon>
        <taxon>Gunneridae</taxon>
        <taxon>Pentapetalae</taxon>
        <taxon>asterids</taxon>
        <taxon>lamiids</taxon>
        <taxon>Gentianales</taxon>
        <taxon>Rubiaceae</taxon>
        <taxon>Cinchonoideae</taxon>
        <taxon>Cinchoneae</taxon>
        <taxon>Cinchona</taxon>
    </lineage>
</organism>
<evidence type="ECO:0000313" key="10">
    <source>
        <dbReference type="Proteomes" id="UP001630127"/>
    </source>
</evidence>
<dbReference type="PANTHER" id="PTHR21654">
    <property type="entry name" value="FI21293P1"/>
    <property type="match status" value="1"/>
</dbReference>
<feature type="region of interest" description="Disordered" evidence="7">
    <location>
        <begin position="164"/>
        <end position="186"/>
    </location>
</feature>
<evidence type="ECO:0000256" key="3">
    <source>
        <dbReference type="ARBA" id="ARBA00023015"/>
    </source>
</evidence>
<dbReference type="AlphaFoldDB" id="A0ABD3A606"/>
<dbReference type="PROSITE" id="PS50090">
    <property type="entry name" value="MYB_LIKE"/>
    <property type="match status" value="1"/>
</dbReference>
<accession>A0ABD3A606</accession>
<feature type="domain" description="Myb-like" evidence="8">
    <location>
        <begin position="57"/>
        <end position="121"/>
    </location>
</feature>
<dbReference type="GO" id="GO:0003677">
    <property type="term" value="F:DNA binding"/>
    <property type="evidence" value="ECO:0007669"/>
    <property type="project" value="UniProtKB-KW"/>
</dbReference>
<comment type="subcellular location">
    <subcellularLocation>
        <location evidence="1">Nucleus</location>
    </subcellularLocation>
</comment>
<evidence type="ECO:0000313" key="9">
    <source>
        <dbReference type="EMBL" id="KAL3526331.1"/>
    </source>
</evidence>
<dbReference type="Proteomes" id="UP001630127">
    <property type="component" value="Unassembled WGS sequence"/>
</dbReference>
<keyword evidence="6" id="KW-0539">Nucleus</keyword>
<evidence type="ECO:0000256" key="5">
    <source>
        <dbReference type="ARBA" id="ARBA00023163"/>
    </source>
</evidence>
<evidence type="ECO:0000256" key="6">
    <source>
        <dbReference type="ARBA" id="ARBA00023242"/>
    </source>
</evidence>
<dbReference type="InterPro" id="IPR001005">
    <property type="entry name" value="SANT/Myb"/>
</dbReference>
<dbReference type="InterPro" id="IPR058943">
    <property type="entry name" value="GT-1/4_C"/>
</dbReference>
<dbReference type="GO" id="GO:0005634">
    <property type="term" value="C:nucleus"/>
    <property type="evidence" value="ECO:0007669"/>
    <property type="project" value="UniProtKB-SubCell"/>
</dbReference>
<keyword evidence="10" id="KW-1185">Reference proteome</keyword>